<dbReference type="NCBIfam" id="NF033679">
    <property type="entry name" value="DNRLRE_dom"/>
    <property type="match status" value="1"/>
</dbReference>
<evidence type="ECO:0000256" key="1">
    <source>
        <dbReference type="ARBA" id="ARBA00004613"/>
    </source>
</evidence>
<dbReference type="Proteomes" id="UP000722989">
    <property type="component" value="Unassembled WGS sequence"/>
</dbReference>
<name>A0ABX0XUX6_9ACTN</name>
<evidence type="ECO:0000256" key="3">
    <source>
        <dbReference type="ARBA" id="ARBA00022729"/>
    </source>
</evidence>
<proteinExistence type="predicted"/>
<protein>
    <submittedName>
        <fullName evidence="6">DNRLRE domain-containing protein</fullName>
    </submittedName>
</protein>
<dbReference type="PROSITE" id="PS51318">
    <property type="entry name" value="TAT"/>
    <property type="match status" value="1"/>
</dbReference>
<feature type="chain" id="PRO_5046050033" evidence="4">
    <location>
        <begin position="32"/>
        <end position="965"/>
    </location>
</feature>
<keyword evidence="2" id="KW-0964">Secreted</keyword>
<evidence type="ECO:0000313" key="7">
    <source>
        <dbReference type="Proteomes" id="UP000722989"/>
    </source>
</evidence>
<dbReference type="EMBL" id="JAATVY010000002">
    <property type="protein sequence ID" value="NJC69019.1"/>
    <property type="molecule type" value="Genomic_DNA"/>
</dbReference>
<evidence type="ECO:0000256" key="2">
    <source>
        <dbReference type="ARBA" id="ARBA00022525"/>
    </source>
</evidence>
<keyword evidence="3 4" id="KW-0732">Signal</keyword>
<feature type="domain" description="Carbohydrate-binding module family 96" evidence="5">
    <location>
        <begin position="42"/>
        <end position="172"/>
    </location>
</feature>
<sequence>MHSTRRRVVYGATTMITLAATAVATASPAFADVVSLGPTTWAYVDSQAPKTSFVNQPADAPFGTTVGTDHKAHTYRSYFTFDLSKVRGQVVHTATLYTRETNVNSCAATAPIELWRTDPIKKTTTWKNQPAELDLIQRFQRGAGAFCPGYLYADLAAAVNAALARHETSLTVELRIARGSEADPALGRSVQRPGLGLDGNHVPTVSGLGLTGPDRPCGTVAKHPTGNDSTVFKANVADVDKPSYPTARFAVWPADHPDQRREFTGSTYFDGTSTASTDLRGYPDGAVLLWTARAEDGLDVSAWAKPCYLTIDRTAPTKAPTVASSLYPEGTVASGGPGVKGKFRFDAQGDRDTVAFVYQDFWGFYGNVPAQRPGGSGVLEYTPPHAGYDWLDVTPVDAAGNRGPTTHYQFVVRYTAPWGSVDVAGIGLPSRITLSSPVSGVTAFSYQLDGAAEVKFPAVNGTGSSDITFQTAGSIAVVTRSYAGQKMIGVDTMYVYVSDAPQVDSPDFTLDQDVIAPRAGTFTFKPRAAGVVAYVYDFGDGQQRIDAAADGSAVLHWTATVGSWYLLQVQSVRSDGSLSVPTVYQFHVIDPHPTAYAPTLAYWPRTDGVGVPLEIQMQSELPNLTGFAYRLNGGDEQTVSSNGNWFTVATVTPQHAGDNTVVFQALLSDGTRSPETTYTFNIFSGPVVTWSPPGSSGIVGKPMTFTFSPGLPGVREYRYSIYGSDEQTVAAGPDGTATVTYTPGSWGAIDVQVTSVGGDGSTSETRIQYVDVRDDKVSVYSSYGEYVAQGGIGTSAFFTFNTQLFGQVVEYRYHLNDGPEQTLPASTDGTDTWIAVTLDRNGLNTLYVQSLTASGDLSPVTEYRFLVGTAPHVVSAQYPEGTWSGGAGVQGTFEFSGGTPGIVSFDYRVDDGATTTVPADSQGRASVTYTPAGDFEQHTMVVTGHTADGSATDSTSYTFYVSNAR</sequence>
<dbReference type="InterPro" id="IPR055372">
    <property type="entry name" value="CBM96"/>
</dbReference>
<reference evidence="6 7" key="1">
    <citation type="submission" date="2020-03" db="EMBL/GenBank/DDBJ databases">
        <title>WGS of the type strain of Planosporangium spp.</title>
        <authorList>
            <person name="Thawai C."/>
        </authorList>
    </citation>
    <scope>NUCLEOTIDE SEQUENCE [LARGE SCALE GENOMIC DNA]</scope>
    <source>
        <strain evidence="6 7">TBRC 5610</strain>
    </source>
</reference>
<comment type="caution">
    <text evidence="6">The sequence shown here is derived from an EMBL/GenBank/DDBJ whole genome shotgun (WGS) entry which is preliminary data.</text>
</comment>
<evidence type="ECO:0000256" key="4">
    <source>
        <dbReference type="SAM" id="SignalP"/>
    </source>
</evidence>
<dbReference type="RefSeq" id="WP_167923882.1">
    <property type="nucleotide sequence ID" value="NZ_JAATVY010000002.1"/>
</dbReference>
<dbReference type="Pfam" id="PF24517">
    <property type="entry name" value="CBM96"/>
    <property type="match status" value="1"/>
</dbReference>
<feature type="signal peptide" evidence="4">
    <location>
        <begin position="1"/>
        <end position="31"/>
    </location>
</feature>
<gene>
    <name evidence="6" type="ORF">HC031_04665</name>
</gene>
<comment type="subcellular location">
    <subcellularLocation>
        <location evidence="1">Secreted</location>
    </subcellularLocation>
</comment>
<evidence type="ECO:0000259" key="5">
    <source>
        <dbReference type="Pfam" id="PF24517"/>
    </source>
</evidence>
<organism evidence="6 7">
    <name type="scientific">Planosporangium thailandense</name>
    <dbReference type="NCBI Taxonomy" id="765197"/>
    <lineage>
        <taxon>Bacteria</taxon>
        <taxon>Bacillati</taxon>
        <taxon>Actinomycetota</taxon>
        <taxon>Actinomycetes</taxon>
        <taxon>Micromonosporales</taxon>
        <taxon>Micromonosporaceae</taxon>
        <taxon>Planosporangium</taxon>
    </lineage>
</organism>
<accession>A0ABX0XUX6</accession>
<keyword evidence="7" id="KW-1185">Reference proteome</keyword>
<dbReference type="InterPro" id="IPR006311">
    <property type="entry name" value="TAT_signal"/>
</dbReference>
<evidence type="ECO:0000313" key="6">
    <source>
        <dbReference type="EMBL" id="NJC69019.1"/>
    </source>
</evidence>